<comment type="caution">
    <text evidence="7">The sequence shown here is derived from an EMBL/GenBank/DDBJ whole genome shotgun (WGS) entry which is preliminary data.</text>
</comment>
<dbReference type="GO" id="GO:0003714">
    <property type="term" value="F:transcription corepressor activity"/>
    <property type="evidence" value="ECO:0007669"/>
    <property type="project" value="InterPro"/>
</dbReference>
<dbReference type="Pfam" id="PF00389">
    <property type="entry name" value="2-Hacid_dh"/>
    <property type="match status" value="1"/>
</dbReference>
<comment type="similarity">
    <text evidence="1 4">Belongs to the D-isomer specific 2-hydroxyacid dehydrogenase family.</text>
</comment>
<reference evidence="7" key="1">
    <citation type="submission" date="2017-02" db="EMBL/GenBank/DDBJ databases">
        <title>Delving into the versatile metabolic prowess of the omnipresent phylum Bacteroidetes.</title>
        <authorList>
            <person name="Nobu M.K."/>
            <person name="Mei R."/>
            <person name="Narihiro T."/>
            <person name="Kuroda K."/>
            <person name="Liu W.-T."/>
        </authorList>
    </citation>
    <scope>NUCLEOTIDE SEQUENCE</scope>
    <source>
        <strain evidence="7">ADurb.Bin131</strain>
    </source>
</reference>
<accession>A0A1V6C506</accession>
<dbReference type="EMBL" id="MWDQ01000146">
    <property type="protein sequence ID" value="OQB71956.1"/>
    <property type="molecule type" value="Genomic_DNA"/>
</dbReference>
<dbReference type="PANTHER" id="PTHR43761:SF1">
    <property type="entry name" value="D-ISOMER SPECIFIC 2-HYDROXYACID DEHYDROGENASE CATALYTIC DOMAIN-CONTAINING PROTEIN-RELATED"/>
    <property type="match status" value="1"/>
</dbReference>
<dbReference type="InterPro" id="IPR006140">
    <property type="entry name" value="D-isomer_DH_NAD-bd"/>
</dbReference>
<dbReference type="InterPro" id="IPR036291">
    <property type="entry name" value="NAD(P)-bd_dom_sf"/>
</dbReference>
<dbReference type="CDD" id="cd05299">
    <property type="entry name" value="CtBP_dh"/>
    <property type="match status" value="1"/>
</dbReference>
<evidence type="ECO:0000256" key="2">
    <source>
        <dbReference type="ARBA" id="ARBA00023002"/>
    </source>
</evidence>
<keyword evidence="2 4" id="KW-0560">Oxidoreductase</keyword>
<evidence type="ECO:0000313" key="7">
    <source>
        <dbReference type="EMBL" id="OQB71956.1"/>
    </source>
</evidence>
<feature type="domain" description="D-isomer specific 2-hydroxyacid dehydrogenase NAD-binding" evidence="6">
    <location>
        <begin position="114"/>
        <end position="287"/>
    </location>
</feature>
<dbReference type="PANTHER" id="PTHR43761">
    <property type="entry name" value="D-ISOMER SPECIFIC 2-HYDROXYACID DEHYDROGENASE FAMILY PROTEIN (AFU_ORTHOLOGUE AFUA_1G13630)"/>
    <property type="match status" value="1"/>
</dbReference>
<evidence type="ECO:0000256" key="1">
    <source>
        <dbReference type="ARBA" id="ARBA00005854"/>
    </source>
</evidence>
<evidence type="ECO:0000256" key="3">
    <source>
        <dbReference type="ARBA" id="ARBA00023027"/>
    </source>
</evidence>
<evidence type="ECO:0000256" key="4">
    <source>
        <dbReference type="RuleBase" id="RU003719"/>
    </source>
</evidence>
<gene>
    <name evidence="7" type="primary">slcC</name>
    <name evidence="7" type="ORF">BWX89_01516</name>
</gene>
<dbReference type="GO" id="GO:0102155">
    <property type="term" value="F:S-sulfolactate dehydrogenase activity"/>
    <property type="evidence" value="ECO:0007669"/>
    <property type="project" value="UniProtKB-EC"/>
</dbReference>
<dbReference type="InterPro" id="IPR006139">
    <property type="entry name" value="D-isomer_2_OHA_DH_cat_dom"/>
</dbReference>
<dbReference type="SUPFAM" id="SSF51735">
    <property type="entry name" value="NAD(P)-binding Rossmann-fold domains"/>
    <property type="match status" value="1"/>
</dbReference>
<dbReference type="InterPro" id="IPR029753">
    <property type="entry name" value="D-isomer_DH_CS"/>
</dbReference>
<dbReference type="SUPFAM" id="SSF52283">
    <property type="entry name" value="Formate/glycerate dehydrogenase catalytic domain-like"/>
    <property type="match status" value="1"/>
</dbReference>
<proteinExistence type="inferred from homology"/>
<sequence>MVNEKNKFTVINIDPDAHRFRKKDYEKLAGIGARLIEVKIEKNISKILQNVDVIIFTGTKITSTMIKHLKKCRFIIRCGTGMDNIDIKSATEKGIMVSNVVEFCTEEVSDHALMFILACCRRLKKFFILDSIKTVNNSGYIGSINNQTLGLVGFGKIARSLAKKARCLGMKVICYDPLVESDILKSFGVKKASLQDVLKNSDYISLHCPLTEKTWHLIGKKEMELMKNTAYLINTSRGGLIDEKSLIKALRNNQLAGAGLDVFEKEPLDKDNPLLYMDNVICTPHYAYYSEKSINVLKDIVIDEVVRVLNGKVPKNLCNHEVLKNIKQ</sequence>
<dbReference type="PROSITE" id="PS00671">
    <property type="entry name" value="D_2_HYDROXYACID_DH_3"/>
    <property type="match status" value="1"/>
</dbReference>
<dbReference type="GO" id="GO:0051287">
    <property type="term" value="F:NAD binding"/>
    <property type="evidence" value="ECO:0007669"/>
    <property type="project" value="InterPro"/>
</dbReference>
<feature type="domain" description="D-isomer specific 2-hydroxyacid dehydrogenase catalytic" evidence="5">
    <location>
        <begin position="41"/>
        <end position="319"/>
    </location>
</feature>
<dbReference type="EC" id="1.1.1.310" evidence="7"/>
<evidence type="ECO:0000259" key="5">
    <source>
        <dbReference type="Pfam" id="PF00389"/>
    </source>
</evidence>
<keyword evidence="3" id="KW-0520">NAD</keyword>
<dbReference type="Gene3D" id="3.40.50.720">
    <property type="entry name" value="NAD(P)-binding Rossmann-like Domain"/>
    <property type="match status" value="2"/>
</dbReference>
<protein>
    <submittedName>
        <fullName evidence="7">(S)-sulfolactate dehydrogenase</fullName>
        <ecNumber evidence="7">1.1.1.310</ecNumber>
    </submittedName>
</protein>
<dbReference type="AlphaFoldDB" id="A0A1V6C506"/>
<dbReference type="InterPro" id="IPR043322">
    <property type="entry name" value="CtBP"/>
</dbReference>
<dbReference type="InterPro" id="IPR050418">
    <property type="entry name" value="D-iso_2-hydroxyacid_DH_PdxB"/>
</dbReference>
<dbReference type="Pfam" id="PF02826">
    <property type="entry name" value="2-Hacid_dh_C"/>
    <property type="match status" value="1"/>
</dbReference>
<dbReference type="Proteomes" id="UP000485562">
    <property type="component" value="Unassembled WGS sequence"/>
</dbReference>
<dbReference type="FunFam" id="3.40.50.720:FF:000203">
    <property type="entry name" value="D-3-phosphoglycerate dehydrogenase (SerA)"/>
    <property type="match status" value="1"/>
</dbReference>
<organism evidence="7">
    <name type="scientific">candidate division TA06 bacterium ADurb.Bin131</name>
    <dbReference type="NCBI Taxonomy" id="1852827"/>
    <lineage>
        <taxon>Bacteria</taxon>
        <taxon>Bacteria division TA06</taxon>
    </lineage>
</organism>
<evidence type="ECO:0000259" key="6">
    <source>
        <dbReference type="Pfam" id="PF02826"/>
    </source>
</evidence>
<name>A0A1V6C506_UNCT6</name>